<organism evidence="1 2">
    <name type="scientific">Solanum verrucosum</name>
    <dbReference type="NCBI Taxonomy" id="315347"/>
    <lineage>
        <taxon>Eukaryota</taxon>
        <taxon>Viridiplantae</taxon>
        <taxon>Streptophyta</taxon>
        <taxon>Embryophyta</taxon>
        <taxon>Tracheophyta</taxon>
        <taxon>Spermatophyta</taxon>
        <taxon>Magnoliopsida</taxon>
        <taxon>eudicotyledons</taxon>
        <taxon>Gunneridae</taxon>
        <taxon>Pentapetalae</taxon>
        <taxon>asterids</taxon>
        <taxon>lamiids</taxon>
        <taxon>Solanales</taxon>
        <taxon>Solanaceae</taxon>
        <taxon>Solanoideae</taxon>
        <taxon>Solaneae</taxon>
        <taxon>Solanum</taxon>
    </lineage>
</organism>
<sequence>CSAEAFILGWAEGYTAGGESSVNTSHHCKYSLRKSSITRRSTNS</sequence>
<keyword evidence="2" id="KW-1185">Reference proteome</keyword>
<dbReference type="EMBL" id="CP133619">
    <property type="protein sequence ID" value="WMV42556.1"/>
    <property type="molecule type" value="Genomic_DNA"/>
</dbReference>
<evidence type="ECO:0000313" key="1">
    <source>
        <dbReference type="EMBL" id="WMV42556.1"/>
    </source>
</evidence>
<name>A0AAF0ZKF1_SOLVR</name>
<dbReference type="AlphaFoldDB" id="A0AAF0ZKF1"/>
<reference evidence="1" key="1">
    <citation type="submission" date="2023-08" db="EMBL/GenBank/DDBJ databases">
        <title>A de novo genome assembly of Solanum verrucosum Schlechtendal, a Mexican diploid species geographically isolated from the other diploid A-genome species in potato relatives.</title>
        <authorList>
            <person name="Hosaka K."/>
        </authorList>
    </citation>
    <scope>NUCLEOTIDE SEQUENCE</scope>
    <source>
        <tissue evidence="1">Young leaves</tissue>
    </source>
</reference>
<evidence type="ECO:0000313" key="2">
    <source>
        <dbReference type="Proteomes" id="UP001234989"/>
    </source>
</evidence>
<feature type="non-terminal residue" evidence="1">
    <location>
        <position position="1"/>
    </location>
</feature>
<accession>A0AAF0ZKF1</accession>
<protein>
    <submittedName>
        <fullName evidence="1">Uncharacterized protein</fullName>
    </submittedName>
</protein>
<gene>
    <name evidence="1" type="ORF">MTR67_035941</name>
</gene>
<dbReference type="Proteomes" id="UP001234989">
    <property type="component" value="Chromosome 8"/>
</dbReference>
<proteinExistence type="predicted"/>